<sequence>MGAAEVRHREAAGRRYRDEWRCRLHRARRACARLRRDGDRGWQRRLLPRHAQDRHRGAAPGLPRGGHRDAGGRGLRGVTIRPAGEARFGACVPVVVVGAGAAGLVAALSAQEAGADVLLLERDAVPRGSTALSAGLIPAAGTRWQRAAGVEDTPEDFAADIMAKAADEPDRALVALLTTHITPTLEWLHEAHGLGFSLVTDFRYPGHSALRMHGLPSRSGEALVDALRSAAEAAGIPLLCETQVDCLFAAADGRIAGIGLHRPDGSREEIGCDALVLACNGYGGNRELVAEHIPAMADALYFGHPGNQGDALLWGQALGAATRHLSGHQGHGSVAQPHGILITWATITEGGVQVNAEGRRFSNEAHGYSEQAAVVLRQSGGVAWTIFDGRIAGIARQFEDFRKAEEGGAILRADTPEALALRLGIPTEALVATLAEVAALKQAGGTDGFGRRFVDIPQLAAPYCAVRVTGALFHTQGGLVVDDAARVLCPDGSALPNLYAAGGAACGVSGAGPAGYLSGNGLLAAIALGRVAGQAAGHQVCR</sequence>
<evidence type="ECO:0000313" key="7">
    <source>
        <dbReference type="EMBL" id="MBR0671645.1"/>
    </source>
</evidence>
<reference evidence="7" key="2">
    <citation type="journal article" date="2021" name="Syst. Appl. Microbiol.">
        <title>Roseomonas hellenica sp. nov., isolated from roots of wild-growing Alkanna tinctoria.</title>
        <authorList>
            <person name="Rat A."/>
            <person name="Naranjo H.D."/>
            <person name="Lebbe L."/>
            <person name="Cnockaert M."/>
            <person name="Krigas N."/>
            <person name="Grigoriadou K."/>
            <person name="Maloupa E."/>
            <person name="Willems A."/>
        </authorList>
    </citation>
    <scope>NUCLEOTIDE SEQUENCE</scope>
    <source>
        <strain evidence="7">LMG 31231</strain>
    </source>
</reference>
<dbReference type="PANTHER" id="PTHR43400">
    <property type="entry name" value="FUMARATE REDUCTASE"/>
    <property type="match status" value="1"/>
</dbReference>
<reference evidence="7" key="1">
    <citation type="submission" date="2020-01" db="EMBL/GenBank/DDBJ databases">
        <authorList>
            <person name="Rat A."/>
        </authorList>
    </citation>
    <scope>NUCLEOTIDE SEQUENCE</scope>
    <source>
        <strain evidence="7">LMG 31231</strain>
    </source>
</reference>
<dbReference type="GO" id="GO:0008202">
    <property type="term" value="P:steroid metabolic process"/>
    <property type="evidence" value="ECO:0007669"/>
    <property type="project" value="UniProtKB-ARBA"/>
</dbReference>
<dbReference type="Proteomes" id="UP001138751">
    <property type="component" value="Unassembled WGS sequence"/>
</dbReference>
<evidence type="ECO:0000256" key="4">
    <source>
        <dbReference type="ARBA" id="ARBA00023002"/>
    </source>
</evidence>
<name>A0A9X9WWW6_9PROT</name>
<organism evidence="7 8">
    <name type="scientific">Neoroseomonas soli</name>
    <dbReference type="NCBI Taxonomy" id="1081025"/>
    <lineage>
        <taxon>Bacteria</taxon>
        <taxon>Pseudomonadati</taxon>
        <taxon>Pseudomonadota</taxon>
        <taxon>Alphaproteobacteria</taxon>
        <taxon>Acetobacterales</taxon>
        <taxon>Acetobacteraceae</taxon>
        <taxon>Neoroseomonas</taxon>
    </lineage>
</organism>
<dbReference type="AlphaFoldDB" id="A0A9X9WWW6"/>
<dbReference type="InterPro" id="IPR050315">
    <property type="entry name" value="FAD-oxidoreductase_2"/>
</dbReference>
<evidence type="ECO:0000256" key="5">
    <source>
        <dbReference type="SAM" id="MobiDB-lite"/>
    </source>
</evidence>
<dbReference type="InterPro" id="IPR003953">
    <property type="entry name" value="FAD-dep_OxRdtase_2_FAD-bd"/>
</dbReference>
<evidence type="ECO:0000256" key="3">
    <source>
        <dbReference type="ARBA" id="ARBA00022827"/>
    </source>
</evidence>
<dbReference type="Gene3D" id="3.50.50.60">
    <property type="entry name" value="FAD/NAD(P)-binding domain"/>
    <property type="match status" value="1"/>
</dbReference>
<keyword evidence="2" id="KW-0285">Flavoprotein</keyword>
<dbReference type="PANTHER" id="PTHR43400:SF10">
    <property type="entry name" value="3-OXOSTEROID 1-DEHYDROGENASE"/>
    <property type="match status" value="1"/>
</dbReference>
<evidence type="ECO:0000256" key="2">
    <source>
        <dbReference type="ARBA" id="ARBA00022630"/>
    </source>
</evidence>
<gene>
    <name evidence="7" type="ORF">GXW76_10725</name>
</gene>
<dbReference type="PRINTS" id="PR00411">
    <property type="entry name" value="PNDRDTASEI"/>
</dbReference>
<comment type="caution">
    <text evidence="7">The sequence shown here is derived from an EMBL/GenBank/DDBJ whole genome shotgun (WGS) entry which is preliminary data.</text>
</comment>
<proteinExistence type="predicted"/>
<comment type="cofactor">
    <cofactor evidence="1">
        <name>FAD</name>
        <dbReference type="ChEBI" id="CHEBI:57692"/>
    </cofactor>
</comment>
<dbReference type="Gene3D" id="3.90.700.10">
    <property type="entry name" value="Succinate dehydrogenase/fumarate reductase flavoprotein, catalytic domain"/>
    <property type="match status" value="1"/>
</dbReference>
<dbReference type="InterPro" id="IPR027477">
    <property type="entry name" value="Succ_DH/fumarate_Rdtase_cat_sf"/>
</dbReference>
<dbReference type="SUPFAM" id="SSF56425">
    <property type="entry name" value="Succinate dehydrogenase/fumarate reductase flavoprotein, catalytic domain"/>
    <property type="match status" value="1"/>
</dbReference>
<keyword evidence="8" id="KW-1185">Reference proteome</keyword>
<keyword evidence="4" id="KW-0560">Oxidoreductase</keyword>
<accession>A0A9X9WWW6</accession>
<keyword evidence="3" id="KW-0274">FAD</keyword>
<evidence type="ECO:0000256" key="1">
    <source>
        <dbReference type="ARBA" id="ARBA00001974"/>
    </source>
</evidence>
<protein>
    <submittedName>
        <fullName evidence="7">FAD-dependent oxidoreductase</fullName>
    </submittedName>
</protein>
<dbReference type="GO" id="GO:0016491">
    <property type="term" value="F:oxidoreductase activity"/>
    <property type="evidence" value="ECO:0007669"/>
    <property type="project" value="UniProtKB-KW"/>
</dbReference>
<feature type="domain" description="FAD-dependent oxidoreductase 2 FAD-binding" evidence="6">
    <location>
        <begin position="94"/>
        <end position="521"/>
    </location>
</feature>
<feature type="region of interest" description="Disordered" evidence="5">
    <location>
        <begin position="45"/>
        <end position="73"/>
    </location>
</feature>
<evidence type="ECO:0000259" key="6">
    <source>
        <dbReference type="Pfam" id="PF00890"/>
    </source>
</evidence>
<dbReference type="Pfam" id="PF00890">
    <property type="entry name" value="FAD_binding_2"/>
    <property type="match status" value="1"/>
</dbReference>
<evidence type="ECO:0000313" key="8">
    <source>
        <dbReference type="Proteomes" id="UP001138751"/>
    </source>
</evidence>
<dbReference type="SUPFAM" id="SSF51905">
    <property type="entry name" value="FAD/NAD(P)-binding domain"/>
    <property type="match status" value="1"/>
</dbReference>
<dbReference type="EMBL" id="JAAEDM010000023">
    <property type="protein sequence ID" value="MBR0671645.1"/>
    <property type="molecule type" value="Genomic_DNA"/>
</dbReference>
<dbReference type="InterPro" id="IPR036188">
    <property type="entry name" value="FAD/NAD-bd_sf"/>
</dbReference>